<protein>
    <submittedName>
        <fullName evidence="1">Uncharacterized protein</fullName>
    </submittedName>
</protein>
<gene>
    <name evidence="1" type="ORF">P7K49_030043</name>
</gene>
<evidence type="ECO:0000313" key="1">
    <source>
        <dbReference type="EMBL" id="KAK2090759.1"/>
    </source>
</evidence>
<organism evidence="1 2">
    <name type="scientific">Saguinus oedipus</name>
    <name type="common">Cotton-top tamarin</name>
    <name type="synonym">Oedipomidas oedipus</name>
    <dbReference type="NCBI Taxonomy" id="9490"/>
    <lineage>
        <taxon>Eukaryota</taxon>
        <taxon>Metazoa</taxon>
        <taxon>Chordata</taxon>
        <taxon>Craniata</taxon>
        <taxon>Vertebrata</taxon>
        <taxon>Euteleostomi</taxon>
        <taxon>Mammalia</taxon>
        <taxon>Eutheria</taxon>
        <taxon>Euarchontoglires</taxon>
        <taxon>Primates</taxon>
        <taxon>Haplorrhini</taxon>
        <taxon>Platyrrhini</taxon>
        <taxon>Cebidae</taxon>
        <taxon>Callitrichinae</taxon>
        <taxon>Saguinus</taxon>
    </lineage>
</organism>
<reference evidence="1 2" key="1">
    <citation type="submission" date="2023-05" db="EMBL/GenBank/DDBJ databases">
        <title>B98-5 Cell Line De Novo Hybrid Assembly: An Optical Mapping Approach.</title>
        <authorList>
            <person name="Kananen K."/>
            <person name="Auerbach J.A."/>
            <person name="Kautto E."/>
            <person name="Blachly J.S."/>
        </authorList>
    </citation>
    <scope>NUCLEOTIDE SEQUENCE [LARGE SCALE GENOMIC DNA]</scope>
    <source>
        <strain evidence="1">B95-8</strain>
        <tissue evidence="1">Cell line</tissue>
    </source>
</reference>
<dbReference type="EMBL" id="JASSZA010000016">
    <property type="protein sequence ID" value="KAK2090759.1"/>
    <property type="molecule type" value="Genomic_DNA"/>
</dbReference>
<comment type="caution">
    <text evidence="1">The sequence shown here is derived from an EMBL/GenBank/DDBJ whole genome shotgun (WGS) entry which is preliminary data.</text>
</comment>
<proteinExistence type="predicted"/>
<feature type="non-terminal residue" evidence="1">
    <location>
        <position position="1"/>
    </location>
</feature>
<accession>A0ABQ9U1T9</accession>
<dbReference type="Proteomes" id="UP001266305">
    <property type="component" value="Unassembled WGS sequence"/>
</dbReference>
<name>A0ABQ9U1T9_SAGOE</name>
<keyword evidence="2" id="KW-1185">Reference proteome</keyword>
<evidence type="ECO:0000313" key="2">
    <source>
        <dbReference type="Proteomes" id="UP001266305"/>
    </source>
</evidence>
<sequence length="62" mass="7397">QRKSEDNEERKWLAGRSSTTTAFRLLEVNIHIHYYVNVELTVCFTVEVKVRKADKRSEKEEE</sequence>